<evidence type="ECO:0000256" key="11">
    <source>
        <dbReference type="ARBA" id="ARBA00023163"/>
    </source>
</evidence>
<dbReference type="PANTHER" id="PTHR13808:SF1">
    <property type="entry name" value="HISTONE ACETYLTRANSFERASE"/>
    <property type="match status" value="1"/>
</dbReference>
<feature type="domain" description="TAZ-type" evidence="18">
    <location>
        <begin position="617"/>
        <end position="698"/>
    </location>
</feature>
<dbReference type="InterPro" id="IPR011011">
    <property type="entry name" value="Znf_FYVE_PHD"/>
</dbReference>
<evidence type="ECO:0000256" key="1">
    <source>
        <dbReference type="ARBA" id="ARBA00002581"/>
    </source>
</evidence>
<dbReference type="InterPro" id="IPR038547">
    <property type="entry name" value="RING_CBP-p300_sf"/>
</dbReference>
<dbReference type="InterPro" id="IPR019787">
    <property type="entry name" value="Znf_PHD-finger"/>
</dbReference>
<keyword evidence="5" id="KW-0479">Metal-binding</keyword>
<evidence type="ECO:0000256" key="14">
    <source>
        <dbReference type="ARBA" id="ARBA00048017"/>
    </source>
</evidence>
<dbReference type="SUPFAM" id="SSF57850">
    <property type="entry name" value="RING/U-box"/>
    <property type="match status" value="1"/>
</dbReference>
<accession>A0A9W7E162</accession>
<dbReference type="Gene3D" id="3.30.40.10">
    <property type="entry name" value="Zinc/RING finger domain, C3HC4 (zinc finger)"/>
    <property type="match status" value="1"/>
</dbReference>
<dbReference type="InterPro" id="IPR000433">
    <property type="entry name" value="Znf_ZZ"/>
</dbReference>
<dbReference type="GO" id="GO:0005667">
    <property type="term" value="C:transcription regulator complex"/>
    <property type="evidence" value="ECO:0007669"/>
    <property type="project" value="TreeGrafter"/>
</dbReference>
<evidence type="ECO:0000256" key="15">
    <source>
        <dbReference type="PROSITE-ProRule" id="PRU00228"/>
    </source>
</evidence>
<sequence>AEACALCGMEKKLFEPAVFYCNGTNCPSKRIRRNSYYYVAGNNQYHWCHQCFTELKEVNPVELPDMVVRKSDLAKNKRKNDDQPEESWVACDTCGRWIHQICGLFNTRQNKDQRSKYECPRCTISSRQKTGNLGASSTAKNASDLPRTKLSEYMERHINELKIEKYKELAQTKAASEGIELEENGEITIRQVTSMDRTIAVRDGMKRRYKFKNYPEDFKFRCKCLVVFQNIDGVDVMLFGLYVYEHDKSNPQPNHRAIYVSYLDSVHYMQPRKIRTFIYHEILIAYLDYVRHRGFATAHIWACPPLKGDDYILYAKPEDQRTPKDQQLRQWYVDMLATCQQRGIVKSVTNMHDLYFADPKNDATIVPYLDGDYWVGEAENIIKELEEGSGGKKNKSGGSKKKQQKKGAGNNARGGTRSTGLDEEALIASGIARFLSQLGETIAPMKESFLVAFLNWEEKSAIRDKEIEKERAIEEKEEAARKVIEDARKAKEDAAKKKEEEEKKKEEEEAKVKEEKGSSQFLNLCQGNHYQNNTLRNAKHTSMMVLWHLHNREAPKFVQQCSVCSREILLGYRYHCQVCTDFDVCQDCMHGPLKANPHWHSLQPIRIKEEEQSEKQKKERQRSIQLHMQLLAHAAACSNAECPSANCSKMKGLLKHGRSCQVQAKGGCHVCKRIWALLQLHARQCKNRNCSVPSCDVIRESARRLLQQQQQMDDRRREMMNK</sequence>
<dbReference type="PROSITE" id="PS50016">
    <property type="entry name" value="ZF_PHD_2"/>
    <property type="match status" value="1"/>
</dbReference>
<comment type="function">
    <text evidence="1">Acetyltransferase enzyme. Acetylates histones, giving a specific tag for transcriptional activation.</text>
</comment>
<dbReference type="AlphaFoldDB" id="A0A9W7E162"/>
<evidence type="ECO:0000256" key="3">
    <source>
        <dbReference type="ARBA" id="ARBA00013184"/>
    </source>
</evidence>
<dbReference type="Pfam" id="PF00628">
    <property type="entry name" value="PHD"/>
    <property type="match status" value="1"/>
</dbReference>
<evidence type="ECO:0000256" key="16">
    <source>
        <dbReference type="SAM" id="MobiDB-lite"/>
    </source>
</evidence>
<dbReference type="GO" id="GO:0003713">
    <property type="term" value="F:transcription coactivator activity"/>
    <property type="evidence" value="ECO:0007669"/>
    <property type="project" value="TreeGrafter"/>
</dbReference>
<keyword evidence="11" id="KW-0804">Transcription</keyword>
<dbReference type="GO" id="GO:0045944">
    <property type="term" value="P:positive regulation of transcription by RNA polymerase II"/>
    <property type="evidence" value="ECO:0007669"/>
    <property type="project" value="TreeGrafter"/>
</dbReference>
<dbReference type="InterPro" id="IPR000197">
    <property type="entry name" value="Znf_TAZ"/>
</dbReference>
<feature type="region of interest" description="Disordered" evidence="16">
    <location>
        <begin position="386"/>
        <end position="418"/>
    </location>
</feature>
<keyword evidence="7" id="KW-0862">Zinc</keyword>
<keyword evidence="10" id="KW-0010">Activator</keyword>
<dbReference type="PROSITE" id="PS01357">
    <property type="entry name" value="ZF_ZZ_1"/>
    <property type="match status" value="1"/>
</dbReference>
<proteinExistence type="predicted"/>
<dbReference type="GO" id="GO:0004402">
    <property type="term" value="F:histone acetyltransferase activity"/>
    <property type="evidence" value="ECO:0007669"/>
    <property type="project" value="InterPro"/>
</dbReference>
<evidence type="ECO:0000256" key="2">
    <source>
        <dbReference type="ARBA" id="ARBA00004123"/>
    </source>
</evidence>
<dbReference type="PROSITE" id="PS50135">
    <property type="entry name" value="ZF_ZZ_2"/>
    <property type="match status" value="1"/>
</dbReference>
<dbReference type="EMBL" id="BLQM01000092">
    <property type="protein sequence ID" value="GMH62492.1"/>
    <property type="molecule type" value="Genomic_DNA"/>
</dbReference>
<evidence type="ECO:0000256" key="13">
    <source>
        <dbReference type="ARBA" id="ARBA00023315"/>
    </source>
</evidence>
<evidence type="ECO:0000256" key="5">
    <source>
        <dbReference type="ARBA" id="ARBA00022723"/>
    </source>
</evidence>
<dbReference type="InterPro" id="IPR031162">
    <property type="entry name" value="CBP_P300_HAT"/>
</dbReference>
<comment type="caution">
    <text evidence="21">The sequence shown here is derived from an EMBL/GenBank/DDBJ whole genome shotgun (WGS) entry which is preliminary data.</text>
</comment>
<keyword evidence="8" id="KW-0156">Chromatin regulator</keyword>
<keyword evidence="4" id="KW-0808">Transferase</keyword>
<dbReference type="Pfam" id="PF00569">
    <property type="entry name" value="ZZ"/>
    <property type="match status" value="1"/>
</dbReference>
<feature type="non-terminal residue" evidence="21">
    <location>
        <position position="1"/>
    </location>
</feature>
<reference evidence="22" key="1">
    <citation type="journal article" date="2023" name="Commun. Biol.">
        <title>Genome analysis of Parmales, the sister group of diatoms, reveals the evolutionary specialization of diatoms from phago-mixotrophs to photoautotrophs.</title>
        <authorList>
            <person name="Ban H."/>
            <person name="Sato S."/>
            <person name="Yoshikawa S."/>
            <person name="Yamada K."/>
            <person name="Nakamura Y."/>
            <person name="Ichinomiya M."/>
            <person name="Sato N."/>
            <person name="Blanc-Mathieu R."/>
            <person name="Endo H."/>
            <person name="Kuwata A."/>
            <person name="Ogata H."/>
        </authorList>
    </citation>
    <scope>NUCLEOTIDE SEQUENCE [LARGE SCALE GENOMIC DNA]</scope>
</reference>
<feature type="domain" description="CBP/p300-type HAT" evidence="20">
    <location>
        <begin position="139"/>
        <end position="554"/>
    </location>
</feature>
<dbReference type="Proteomes" id="UP001162640">
    <property type="component" value="Unassembled WGS sequence"/>
</dbReference>
<dbReference type="InterPro" id="IPR013178">
    <property type="entry name" value="Histone_AcTrfase_Rtt109/CBP"/>
</dbReference>
<organism evidence="21 22">
    <name type="scientific">Triparma laevis f. inornata</name>
    <dbReference type="NCBI Taxonomy" id="1714386"/>
    <lineage>
        <taxon>Eukaryota</taxon>
        <taxon>Sar</taxon>
        <taxon>Stramenopiles</taxon>
        <taxon>Ochrophyta</taxon>
        <taxon>Bolidophyceae</taxon>
        <taxon>Parmales</taxon>
        <taxon>Triparmaceae</taxon>
        <taxon>Triparma</taxon>
    </lineage>
</organism>
<dbReference type="InterPro" id="IPR035898">
    <property type="entry name" value="TAZ_dom_sf"/>
</dbReference>
<comment type="subcellular location">
    <subcellularLocation>
        <location evidence="2">Nucleus</location>
    </subcellularLocation>
</comment>
<dbReference type="SMART" id="SM00291">
    <property type="entry name" value="ZnF_ZZ"/>
    <property type="match status" value="1"/>
</dbReference>
<evidence type="ECO:0000259" key="17">
    <source>
        <dbReference type="PROSITE" id="PS50016"/>
    </source>
</evidence>
<feature type="non-terminal residue" evidence="21">
    <location>
        <position position="722"/>
    </location>
</feature>
<dbReference type="GO" id="GO:0000123">
    <property type="term" value="C:histone acetyltransferase complex"/>
    <property type="evidence" value="ECO:0007669"/>
    <property type="project" value="TreeGrafter"/>
</dbReference>
<evidence type="ECO:0000256" key="9">
    <source>
        <dbReference type="ARBA" id="ARBA00023015"/>
    </source>
</evidence>
<dbReference type="PROSITE" id="PS51727">
    <property type="entry name" value="CBP_P300_HAT"/>
    <property type="match status" value="1"/>
</dbReference>
<dbReference type="Pfam" id="PF02135">
    <property type="entry name" value="zf-TAZ"/>
    <property type="match status" value="1"/>
</dbReference>
<keyword evidence="12" id="KW-0539">Nucleus</keyword>
<evidence type="ECO:0000256" key="6">
    <source>
        <dbReference type="ARBA" id="ARBA00022771"/>
    </source>
</evidence>
<evidence type="ECO:0000256" key="4">
    <source>
        <dbReference type="ARBA" id="ARBA00022679"/>
    </source>
</evidence>
<evidence type="ECO:0000259" key="20">
    <source>
        <dbReference type="PROSITE" id="PS51727"/>
    </source>
</evidence>
<dbReference type="Gene3D" id="3.30.60.90">
    <property type="match status" value="1"/>
</dbReference>
<evidence type="ECO:0000313" key="22">
    <source>
        <dbReference type="Proteomes" id="UP001162640"/>
    </source>
</evidence>
<feature type="compositionally biased region" description="Basic residues" evidence="16">
    <location>
        <begin position="392"/>
        <end position="405"/>
    </location>
</feature>
<evidence type="ECO:0000256" key="10">
    <source>
        <dbReference type="ARBA" id="ARBA00023159"/>
    </source>
</evidence>
<keyword evidence="13" id="KW-0012">Acyltransferase</keyword>
<protein>
    <recommendedName>
        <fullName evidence="3">histone acetyltransferase</fullName>
        <ecNumber evidence="3">2.3.1.48</ecNumber>
    </recommendedName>
</protein>
<dbReference type="Pfam" id="PF08214">
    <property type="entry name" value="HAT_KAT11"/>
    <property type="match status" value="1"/>
</dbReference>
<dbReference type="Gene3D" id="1.20.1020.10">
    <property type="entry name" value="TAZ domain"/>
    <property type="match status" value="1"/>
</dbReference>
<dbReference type="InterPro" id="IPR013083">
    <property type="entry name" value="Znf_RING/FYVE/PHD"/>
</dbReference>
<evidence type="ECO:0000256" key="7">
    <source>
        <dbReference type="ARBA" id="ARBA00022833"/>
    </source>
</evidence>
<dbReference type="GO" id="GO:0008270">
    <property type="term" value="F:zinc ion binding"/>
    <property type="evidence" value="ECO:0007669"/>
    <property type="project" value="UniProtKB-KW"/>
</dbReference>
<evidence type="ECO:0000313" key="21">
    <source>
        <dbReference type="EMBL" id="GMH62492.1"/>
    </source>
</evidence>
<dbReference type="SMART" id="SM01250">
    <property type="entry name" value="KAT11"/>
    <property type="match status" value="1"/>
</dbReference>
<dbReference type="Gene3D" id="2.10.110.40">
    <property type="match status" value="1"/>
</dbReference>
<dbReference type="CDD" id="cd02249">
    <property type="entry name" value="ZZ"/>
    <property type="match status" value="1"/>
</dbReference>
<dbReference type="GO" id="GO:0005634">
    <property type="term" value="C:nucleus"/>
    <property type="evidence" value="ECO:0007669"/>
    <property type="project" value="UniProtKB-SubCell"/>
</dbReference>
<keyword evidence="9" id="KW-0805">Transcription regulation</keyword>
<feature type="region of interest" description="Disordered" evidence="16">
    <location>
        <begin position="493"/>
        <end position="514"/>
    </location>
</feature>
<evidence type="ECO:0000256" key="12">
    <source>
        <dbReference type="ARBA" id="ARBA00023242"/>
    </source>
</evidence>
<name>A0A9W7E162_9STRA</name>
<feature type="domain" description="ZZ-type" evidence="19">
    <location>
        <begin position="556"/>
        <end position="610"/>
    </location>
</feature>
<dbReference type="PANTHER" id="PTHR13808">
    <property type="entry name" value="CBP/P300-RELATED"/>
    <property type="match status" value="1"/>
</dbReference>
<dbReference type="InterPro" id="IPR043145">
    <property type="entry name" value="Znf_ZZ_sf"/>
</dbReference>
<gene>
    <name evidence="21" type="ORF">TL16_g03486</name>
</gene>
<dbReference type="PROSITE" id="PS50134">
    <property type="entry name" value="ZF_TAZ"/>
    <property type="match status" value="1"/>
</dbReference>
<keyword evidence="6 15" id="KW-0863">Zinc-finger</keyword>
<dbReference type="GO" id="GO:0031490">
    <property type="term" value="F:chromatin DNA binding"/>
    <property type="evidence" value="ECO:0007669"/>
    <property type="project" value="TreeGrafter"/>
</dbReference>
<evidence type="ECO:0000259" key="19">
    <source>
        <dbReference type="PROSITE" id="PS50135"/>
    </source>
</evidence>
<evidence type="ECO:0000259" key="18">
    <source>
        <dbReference type="PROSITE" id="PS50134"/>
    </source>
</evidence>
<dbReference type="SMART" id="SM00551">
    <property type="entry name" value="ZnF_TAZ"/>
    <property type="match status" value="1"/>
</dbReference>
<dbReference type="SUPFAM" id="SSF57933">
    <property type="entry name" value="TAZ domain"/>
    <property type="match status" value="1"/>
</dbReference>
<dbReference type="SUPFAM" id="SSF57903">
    <property type="entry name" value="FYVE/PHD zinc finger"/>
    <property type="match status" value="1"/>
</dbReference>
<comment type="catalytic activity">
    <reaction evidence="14">
        <text>L-lysyl-[protein] + acetyl-CoA = N(6)-acetyl-L-lysyl-[protein] + CoA + H(+)</text>
        <dbReference type="Rhea" id="RHEA:45948"/>
        <dbReference type="Rhea" id="RHEA-COMP:9752"/>
        <dbReference type="Rhea" id="RHEA-COMP:10731"/>
        <dbReference type="ChEBI" id="CHEBI:15378"/>
        <dbReference type="ChEBI" id="CHEBI:29969"/>
        <dbReference type="ChEBI" id="CHEBI:57287"/>
        <dbReference type="ChEBI" id="CHEBI:57288"/>
        <dbReference type="ChEBI" id="CHEBI:61930"/>
        <dbReference type="EC" id="2.3.1.48"/>
    </reaction>
</comment>
<dbReference type="EC" id="2.3.1.48" evidence="3"/>
<evidence type="ECO:0000256" key="8">
    <source>
        <dbReference type="ARBA" id="ARBA00022853"/>
    </source>
</evidence>
<feature type="domain" description="PHD-type" evidence="17">
    <location>
        <begin position="45"/>
        <end position="125"/>
    </location>
</feature>